<dbReference type="EMBL" id="JAPUFD010000013">
    <property type="protein sequence ID" value="MDI1491211.1"/>
    <property type="molecule type" value="Genomic_DNA"/>
</dbReference>
<dbReference type="Pfam" id="PF01425">
    <property type="entry name" value="Amidase"/>
    <property type="match status" value="1"/>
</dbReference>
<proteinExistence type="predicted"/>
<evidence type="ECO:0000256" key="1">
    <source>
        <dbReference type="SAM" id="MobiDB-lite"/>
    </source>
</evidence>
<name>A0AA43QRB4_9LECA</name>
<gene>
    <name evidence="3" type="ORF">OHK93_002418</name>
</gene>
<comment type="caution">
    <text evidence="3">The sequence shown here is derived from an EMBL/GenBank/DDBJ whole genome shotgun (WGS) entry which is preliminary data.</text>
</comment>
<accession>A0AA43QRB4</accession>
<dbReference type="PANTHER" id="PTHR46310:SF7">
    <property type="entry name" value="AMIDASE 1"/>
    <property type="match status" value="1"/>
</dbReference>
<dbReference type="InterPro" id="IPR036928">
    <property type="entry name" value="AS_sf"/>
</dbReference>
<sequence>MSTPSERTANIVLKTIAAGAQVVGLTKLSSMIGKEEPTEATDYHAPFNPRGDGYQSPAGSSSGSAAAVAAYSWLDFAIGTDTTGSARRPALVNGVFQMRPTYSRAFLDGIIPVYKPWDAPALFARDAKLLKNVISAWYKSNEIIRSDTSKDPPIIVYPLDYLPIKNECQMQLIDAFLADLSRSLSAEIHKVSIASIWEQNPPSNVGGQGIEQYLHDAYIHSNFHDYYYDSTEEFRTKYEEQYQKRPYVIPFVTWKWALGKAVTQDERDQALHRLEVYKTWFLDTIMQRQERETYLVMPIAEVAPNYRDVPPPPVKRPTGFDPLILSPILGAPDVVVPLGEYEYESRVSGCKEHLPVVIDIVGLPDSDFRLIDVISGCLEMSGRPTAVETGSRIFGQLTKTL</sequence>
<dbReference type="AlphaFoldDB" id="A0AA43QRB4"/>
<protein>
    <recommendedName>
        <fullName evidence="2">Amidase domain-containing protein</fullName>
    </recommendedName>
</protein>
<dbReference type="PANTHER" id="PTHR46310">
    <property type="entry name" value="AMIDASE 1"/>
    <property type="match status" value="1"/>
</dbReference>
<reference evidence="3" key="1">
    <citation type="journal article" date="2023" name="Genome Biol. Evol.">
        <title>First Whole Genome Sequence and Flow Cytometry Genome Size Data for the Lichen-Forming Fungus Ramalina farinacea (Ascomycota).</title>
        <authorList>
            <person name="Llewellyn T."/>
            <person name="Mian S."/>
            <person name="Hill R."/>
            <person name="Leitch I.J."/>
            <person name="Gaya E."/>
        </authorList>
    </citation>
    <scope>NUCLEOTIDE SEQUENCE</scope>
    <source>
        <strain evidence="3">LIQ254RAFAR</strain>
    </source>
</reference>
<evidence type="ECO:0000313" key="3">
    <source>
        <dbReference type="EMBL" id="MDI1491211.1"/>
    </source>
</evidence>
<dbReference type="InterPro" id="IPR023631">
    <property type="entry name" value="Amidase_dom"/>
</dbReference>
<keyword evidence="4" id="KW-1185">Reference proteome</keyword>
<evidence type="ECO:0000313" key="4">
    <source>
        <dbReference type="Proteomes" id="UP001161017"/>
    </source>
</evidence>
<dbReference type="Gene3D" id="3.90.1300.10">
    <property type="entry name" value="Amidase signature (AS) domain"/>
    <property type="match status" value="1"/>
</dbReference>
<dbReference type="SUPFAM" id="SSF75304">
    <property type="entry name" value="Amidase signature (AS) enzymes"/>
    <property type="match status" value="1"/>
</dbReference>
<evidence type="ECO:0000259" key="2">
    <source>
        <dbReference type="Pfam" id="PF01425"/>
    </source>
</evidence>
<organism evidence="3 4">
    <name type="scientific">Ramalina farinacea</name>
    <dbReference type="NCBI Taxonomy" id="258253"/>
    <lineage>
        <taxon>Eukaryota</taxon>
        <taxon>Fungi</taxon>
        <taxon>Dikarya</taxon>
        <taxon>Ascomycota</taxon>
        <taxon>Pezizomycotina</taxon>
        <taxon>Lecanoromycetes</taxon>
        <taxon>OSLEUM clade</taxon>
        <taxon>Lecanoromycetidae</taxon>
        <taxon>Lecanorales</taxon>
        <taxon>Lecanorineae</taxon>
        <taxon>Ramalinaceae</taxon>
        <taxon>Ramalina</taxon>
    </lineage>
</organism>
<dbReference type="Proteomes" id="UP001161017">
    <property type="component" value="Unassembled WGS sequence"/>
</dbReference>
<feature type="region of interest" description="Disordered" evidence="1">
    <location>
        <begin position="39"/>
        <end position="59"/>
    </location>
</feature>
<feature type="domain" description="Amidase" evidence="2">
    <location>
        <begin position="4"/>
        <end position="140"/>
    </location>
</feature>